<accession>A0ABN2UFT9</accession>
<evidence type="ECO:0000256" key="1">
    <source>
        <dbReference type="SAM" id="Phobius"/>
    </source>
</evidence>
<keyword evidence="1" id="KW-0812">Transmembrane</keyword>
<feature type="transmembrane region" description="Helical" evidence="1">
    <location>
        <begin position="103"/>
        <end position="121"/>
    </location>
</feature>
<feature type="transmembrane region" description="Helical" evidence="1">
    <location>
        <begin position="52"/>
        <end position="72"/>
    </location>
</feature>
<keyword evidence="3" id="KW-1185">Reference proteome</keyword>
<reference evidence="2 3" key="1">
    <citation type="journal article" date="2019" name="Int. J. Syst. Evol. Microbiol.">
        <title>The Global Catalogue of Microorganisms (GCM) 10K type strain sequencing project: providing services to taxonomists for standard genome sequencing and annotation.</title>
        <authorList>
            <consortium name="The Broad Institute Genomics Platform"/>
            <consortium name="The Broad Institute Genome Sequencing Center for Infectious Disease"/>
            <person name="Wu L."/>
            <person name="Ma J."/>
        </authorList>
    </citation>
    <scope>NUCLEOTIDE SEQUENCE [LARGE SCALE GENOMIC DNA]</scope>
    <source>
        <strain evidence="2 3">JCM 13595</strain>
    </source>
</reference>
<dbReference type="RefSeq" id="WP_343957383.1">
    <property type="nucleotide sequence ID" value="NZ_BAAAMN010000028.1"/>
</dbReference>
<dbReference type="EMBL" id="BAAAMN010000028">
    <property type="protein sequence ID" value="GAA2036343.1"/>
    <property type="molecule type" value="Genomic_DNA"/>
</dbReference>
<protein>
    <submittedName>
        <fullName evidence="2">Uncharacterized protein</fullName>
    </submittedName>
</protein>
<evidence type="ECO:0000313" key="2">
    <source>
        <dbReference type="EMBL" id="GAA2036343.1"/>
    </source>
</evidence>
<comment type="caution">
    <text evidence="2">The sequence shown here is derived from an EMBL/GenBank/DDBJ whole genome shotgun (WGS) entry which is preliminary data.</text>
</comment>
<evidence type="ECO:0000313" key="3">
    <source>
        <dbReference type="Proteomes" id="UP001501461"/>
    </source>
</evidence>
<gene>
    <name evidence="2" type="ORF">GCM10009720_16130</name>
</gene>
<dbReference type="Proteomes" id="UP001501461">
    <property type="component" value="Unassembled WGS sequence"/>
</dbReference>
<keyword evidence="1" id="KW-1133">Transmembrane helix</keyword>
<sequence length="122" mass="13263">MTINGVLTLTMPMAAAQTPGDAVQGGQVTWFQDAFNNYLNPMLEANPQLGTILTWVAVILITFQVLTIFSNYKKDGFKGWMVALLFTTLLTTALIAPSVMLPFWLGLIDTIIGLVLSILGIT</sequence>
<organism evidence="2 3">
    <name type="scientific">Yaniella flava</name>
    <dbReference type="NCBI Taxonomy" id="287930"/>
    <lineage>
        <taxon>Bacteria</taxon>
        <taxon>Bacillati</taxon>
        <taxon>Actinomycetota</taxon>
        <taxon>Actinomycetes</taxon>
        <taxon>Micrococcales</taxon>
        <taxon>Micrococcaceae</taxon>
        <taxon>Yaniella</taxon>
    </lineage>
</organism>
<feature type="transmembrane region" description="Helical" evidence="1">
    <location>
        <begin position="79"/>
        <end position="97"/>
    </location>
</feature>
<proteinExistence type="predicted"/>
<name>A0ABN2UFT9_9MICC</name>
<keyword evidence="1" id="KW-0472">Membrane</keyword>